<keyword evidence="2 6" id="KW-0689">Ribosomal protein</keyword>
<reference evidence="6 7" key="1">
    <citation type="submission" date="2016-12" db="EMBL/GenBank/DDBJ databases">
        <title>The genomes of Aspergillus section Nigri reveals drivers in fungal speciation.</title>
        <authorList>
            <consortium name="DOE Joint Genome Institute"/>
            <person name="Vesth T.C."/>
            <person name="Nybo J."/>
            <person name="Theobald S."/>
            <person name="Brandl J."/>
            <person name="Frisvad J.C."/>
            <person name="Nielsen K.F."/>
            <person name="Lyhne E.K."/>
            <person name="Kogle M.E."/>
            <person name="Kuo A."/>
            <person name="Riley R."/>
            <person name="Clum A."/>
            <person name="Nolan M."/>
            <person name="Lipzen A."/>
            <person name="Salamov A."/>
            <person name="Henrissat B."/>
            <person name="Wiebenga A."/>
            <person name="De Vries R.P."/>
            <person name="Grigoriev I.V."/>
            <person name="Mortensen U.H."/>
            <person name="Andersen M.R."/>
            <person name="Baker S.E."/>
        </authorList>
    </citation>
    <scope>NUCLEOTIDE SEQUENCE [LARGE SCALE GENOMIC DNA]</scope>
    <source>
        <strain evidence="6 7">JOP 1030-1</strain>
    </source>
</reference>
<dbReference type="PANTHER" id="PTHR13528:SF2">
    <property type="entry name" value="LARGE RIBOSOMAL SUBUNIT PROTEIN BL28M"/>
    <property type="match status" value="1"/>
</dbReference>
<accession>A0A318ZCR1</accession>
<proteinExistence type="inferred from homology"/>
<dbReference type="RefSeq" id="XP_025431228.1">
    <property type="nucleotide sequence ID" value="XM_025575023.1"/>
</dbReference>
<gene>
    <name evidence="6" type="ORF">BP01DRAFT_356714</name>
</gene>
<dbReference type="Pfam" id="PF00830">
    <property type="entry name" value="Ribosomal_L28"/>
    <property type="match status" value="1"/>
</dbReference>
<dbReference type="InterPro" id="IPR037147">
    <property type="entry name" value="Ribosomal_bL28_sf"/>
</dbReference>
<evidence type="ECO:0000256" key="2">
    <source>
        <dbReference type="ARBA" id="ARBA00022980"/>
    </source>
</evidence>
<evidence type="ECO:0000256" key="3">
    <source>
        <dbReference type="ARBA" id="ARBA00023274"/>
    </source>
</evidence>
<dbReference type="OrthoDB" id="361870at2759"/>
<evidence type="ECO:0000256" key="1">
    <source>
        <dbReference type="ARBA" id="ARBA00008760"/>
    </source>
</evidence>
<keyword evidence="3" id="KW-0687">Ribonucleoprotein</keyword>
<evidence type="ECO:0000256" key="4">
    <source>
        <dbReference type="ARBA" id="ARBA00035269"/>
    </source>
</evidence>
<evidence type="ECO:0000313" key="7">
    <source>
        <dbReference type="Proteomes" id="UP000248349"/>
    </source>
</evidence>
<dbReference type="InterPro" id="IPR026569">
    <property type="entry name" value="Ribosomal_bL28"/>
</dbReference>
<dbReference type="AlphaFoldDB" id="A0A318ZCR1"/>
<dbReference type="Gene3D" id="2.30.170.40">
    <property type="entry name" value="Ribosomal protein L28/L24"/>
    <property type="match status" value="1"/>
</dbReference>
<dbReference type="SUPFAM" id="SSF143800">
    <property type="entry name" value="L28p-like"/>
    <property type="match status" value="1"/>
</dbReference>
<comment type="function">
    <text evidence="5">Component of the mitochondrial ribosome (mitoribosome), a dedicated translation machinery responsible for the synthesis of mitochondrial genome-encoded proteins, including at least some of the essential transmembrane subunits of the mitochondrial respiratory chain. The mitoribosomes are attached to the mitochondrial inner membrane and translation products are cotranslationally integrated into the membrane.</text>
</comment>
<dbReference type="GO" id="GO:0005762">
    <property type="term" value="C:mitochondrial large ribosomal subunit"/>
    <property type="evidence" value="ECO:0007669"/>
    <property type="project" value="TreeGrafter"/>
</dbReference>
<dbReference type="GO" id="GO:0003735">
    <property type="term" value="F:structural constituent of ribosome"/>
    <property type="evidence" value="ECO:0007669"/>
    <property type="project" value="InterPro"/>
</dbReference>
<dbReference type="EMBL" id="KZ821232">
    <property type="protein sequence ID" value="PYH45246.1"/>
    <property type="molecule type" value="Genomic_DNA"/>
</dbReference>
<sequence>MAGLQTRSVMSLPFSISAAFRNLSLNTAKRSFSTTLPVQKTYKLPEGCPPYPYGPNYVFKQSNSGLYHGTMIQFGNKISKGKNEGKTRRCWKPNVRRKKLWSEGLEEFLFIKVTKKALRTIELCGGLDNYLLGNGTARIKALGIFGWELRWRLMNSPKMQAQFRRRRLLLGLPEPQTFEEFVAEKEAERKAQKQVDLTDIRDLTKPTLNEKQY</sequence>
<dbReference type="PANTHER" id="PTHR13528">
    <property type="entry name" value="39S RIBOSOMAL PROTEIN L28, MITOCHONDRIAL"/>
    <property type="match status" value="1"/>
</dbReference>
<name>A0A318ZCR1_9EURO</name>
<protein>
    <recommendedName>
        <fullName evidence="4">Large ribosomal subunit protein bL28m</fullName>
    </recommendedName>
</protein>
<comment type="similarity">
    <text evidence="1">Belongs to the bacterial ribosomal protein bL28 family.</text>
</comment>
<dbReference type="GeneID" id="37076251"/>
<dbReference type="Proteomes" id="UP000248349">
    <property type="component" value="Unassembled WGS sequence"/>
</dbReference>
<organism evidence="6 7">
    <name type="scientific">Aspergillus saccharolyticus JOP 1030-1</name>
    <dbReference type="NCBI Taxonomy" id="1450539"/>
    <lineage>
        <taxon>Eukaryota</taxon>
        <taxon>Fungi</taxon>
        <taxon>Dikarya</taxon>
        <taxon>Ascomycota</taxon>
        <taxon>Pezizomycotina</taxon>
        <taxon>Eurotiomycetes</taxon>
        <taxon>Eurotiomycetidae</taxon>
        <taxon>Eurotiales</taxon>
        <taxon>Aspergillaceae</taxon>
        <taxon>Aspergillus</taxon>
        <taxon>Aspergillus subgen. Circumdati</taxon>
    </lineage>
</organism>
<evidence type="ECO:0000313" key="6">
    <source>
        <dbReference type="EMBL" id="PYH45246.1"/>
    </source>
</evidence>
<dbReference type="FunFam" id="2.30.170.40:FF:000003">
    <property type="entry name" value="54S ribosomal protein L24"/>
    <property type="match status" value="1"/>
</dbReference>
<evidence type="ECO:0000256" key="5">
    <source>
        <dbReference type="ARBA" id="ARBA00037226"/>
    </source>
</evidence>
<keyword evidence="7" id="KW-1185">Reference proteome</keyword>
<dbReference type="STRING" id="1450539.A0A318ZCR1"/>
<dbReference type="InterPro" id="IPR034704">
    <property type="entry name" value="Ribosomal_bL28/bL31-like_sf"/>
</dbReference>